<proteinExistence type="predicted"/>
<evidence type="ECO:0000313" key="1">
    <source>
        <dbReference type="EMBL" id="KRX04464.1"/>
    </source>
</evidence>
<dbReference type="InParanoid" id="A0A0V0QR15"/>
<sequence length="169" mass="20210">MYTSQVVYSQPPIYTSQVTYPTYSQSYINTQQQYQPKQLATSFHTTSRIERVPVEREVIEYESVPVKKTYVDYDVIEYQNEYIPRVEYDYYTEQVPVKSIEYVPVQRTEYVPQERIDYIPQQRRQERIEYDVREVPVNKGREQSLYASQAKQIGGSVTRSPTLYSSQYY</sequence>
<protein>
    <submittedName>
        <fullName evidence="1">Uncharacterized protein</fullName>
    </submittedName>
</protein>
<reference evidence="1 2" key="1">
    <citation type="journal article" date="2015" name="Sci. Rep.">
        <title>Genome of the facultative scuticociliatosis pathogen Pseudocohnilembus persalinus provides insight into its virulence through horizontal gene transfer.</title>
        <authorList>
            <person name="Xiong J."/>
            <person name="Wang G."/>
            <person name="Cheng J."/>
            <person name="Tian M."/>
            <person name="Pan X."/>
            <person name="Warren A."/>
            <person name="Jiang C."/>
            <person name="Yuan D."/>
            <person name="Miao W."/>
        </authorList>
    </citation>
    <scope>NUCLEOTIDE SEQUENCE [LARGE SCALE GENOMIC DNA]</scope>
    <source>
        <strain evidence="1">36N120E</strain>
    </source>
</reference>
<dbReference type="OMA" id="TRYKERT"/>
<organism evidence="1 2">
    <name type="scientific">Pseudocohnilembus persalinus</name>
    <name type="common">Ciliate</name>
    <dbReference type="NCBI Taxonomy" id="266149"/>
    <lineage>
        <taxon>Eukaryota</taxon>
        <taxon>Sar</taxon>
        <taxon>Alveolata</taxon>
        <taxon>Ciliophora</taxon>
        <taxon>Intramacronucleata</taxon>
        <taxon>Oligohymenophorea</taxon>
        <taxon>Scuticociliatia</taxon>
        <taxon>Philasterida</taxon>
        <taxon>Pseudocohnilembidae</taxon>
        <taxon>Pseudocohnilembus</taxon>
    </lineage>
</organism>
<accession>A0A0V0QR15</accession>
<name>A0A0V0QR15_PSEPJ</name>
<keyword evidence="2" id="KW-1185">Reference proteome</keyword>
<dbReference type="AlphaFoldDB" id="A0A0V0QR15"/>
<comment type="caution">
    <text evidence="1">The sequence shown here is derived from an EMBL/GenBank/DDBJ whole genome shotgun (WGS) entry which is preliminary data.</text>
</comment>
<gene>
    <name evidence="1" type="ORF">PPERSA_06017</name>
</gene>
<dbReference type="EMBL" id="LDAU01000115">
    <property type="protein sequence ID" value="KRX04464.1"/>
    <property type="molecule type" value="Genomic_DNA"/>
</dbReference>
<evidence type="ECO:0000313" key="2">
    <source>
        <dbReference type="Proteomes" id="UP000054937"/>
    </source>
</evidence>
<dbReference type="Proteomes" id="UP000054937">
    <property type="component" value="Unassembled WGS sequence"/>
</dbReference>